<evidence type="ECO:0000313" key="1">
    <source>
        <dbReference type="EMBL" id="SCY93612.1"/>
    </source>
</evidence>
<protein>
    <submittedName>
        <fullName evidence="1">Uncharacterized protein</fullName>
    </submittedName>
</protein>
<dbReference type="EMBL" id="FMVM01000012">
    <property type="protein sequence ID" value="SCY93612.1"/>
    <property type="molecule type" value="Genomic_DNA"/>
</dbReference>
<keyword evidence="2" id="KW-1185">Reference proteome</keyword>
<dbReference type="AlphaFoldDB" id="A0A1G5JYW0"/>
<dbReference type="Proteomes" id="UP000198538">
    <property type="component" value="Unassembled WGS sequence"/>
</dbReference>
<dbReference type="RefSeq" id="WP_090922639.1">
    <property type="nucleotide sequence ID" value="NZ_FMVM01000012.1"/>
</dbReference>
<proteinExistence type="predicted"/>
<sequence length="119" mass="14479">MDLNDLQKYFNEAYHFEKLKENSIIFFKEMIDNCQNNYLKEEDDHLPDGLKLKDLIVEYKCIELIINDRNRLYPFFRVCLELLHPKTEIAEYYYDIEYTIEGELSDEYFGNKFPRIAKS</sequence>
<gene>
    <name evidence="1" type="ORF">SAMN05720606_112186</name>
</gene>
<name>A0A1G5JYW0_9BACL</name>
<dbReference type="STRING" id="582692.SAMN05720606_112186"/>
<accession>A0A1G5JYW0</accession>
<reference evidence="2" key="1">
    <citation type="submission" date="2016-10" db="EMBL/GenBank/DDBJ databases">
        <authorList>
            <person name="Varghese N."/>
            <person name="Submissions S."/>
        </authorList>
    </citation>
    <scope>NUCLEOTIDE SEQUENCE [LARGE SCALE GENOMIC DNA]</scope>
    <source>
        <strain evidence="2">BL9</strain>
    </source>
</reference>
<organism evidence="1 2">
    <name type="scientific">Paenibacillus polysaccharolyticus</name>
    <dbReference type="NCBI Taxonomy" id="582692"/>
    <lineage>
        <taxon>Bacteria</taxon>
        <taxon>Bacillati</taxon>
        <taxon>Bacillota</taxon>
        <taxon>Bacilli</taxon>
        <taxon>Bacillales</taxon>
        <taxon>Paenibacillaceae</taxon>
        <taxon>Paenibacillus</taxon>
    </lineage>
</organism>
<evidence type="ECO:0000313" key="2">
    <source>
        <dbReference type="Proteomes" id="UP000198538"/>
    </source>
</evidence>